<name>A0A7W5C6Q9_9BACL</name>
<comment type="caution">
    <text evidence="1">The sequence shown here is derived from an EMBL/GenBank/DDBJ whole genome shotgun (WGS) entry which is preliminary data.</text>
</comment>
<protein>
    <submittedName>
        <fullName evidence="1">Uncharacterized protein</fullName>
    </submittedName>
</protein>
<reference evidence="1 2" key="1">
    <citation type="submission" date="2020-08" db="EMBL/GenBank/DDBJ databases">
        <title>Genomic Encyclopedia of Type Strains, Phase III (KMG-III): the genomes of soil and plant-associated and newly described type strains.</title>
        <authorList>
            <person name="Whitman W."/>
        </authorList>
    </citation>
    <scope>NUCLEOTIDE SEQUENCE [LARGE SCALE GENOMIC DNA]</scope>
    <source>
        <strain evidence="1 2">CECT 8234</strain>
    </source>
</reference>
<evidence type="ECO:0000313" key="2">
    <source>
        <dbReference type="Proteomes" id="UP000518605"/>
    </source>
</evidence>
<dbReference type="RefSeq" id="WP_183561824.1">
    <property type="nucleotide sequence ID" value="NZ_CBCSLB010000003.1"/>
</dbReference>
<dbReference type="AlphaFoldDB" id="A0A7W5C6Q9"/>
<proteinExistence type="predicted"/>
<dbReference type="EMBL" id="JACHXW010000005">
    <property type="protein sequence ID" value="MBB3152165.1"/>
    <property type="molecule type" value="Genomic_DNA"/>
</dbReference>
<sequence>MIPEGIECSIFFETIKPNPKSNSSLLIKGSVSSGFKIIMSLEFTGAELIDNSNAAIPDEIIDLLKEDLIDIFGFGPFDKKALKQEMKDLNMLYYVRYNGKAYRTDEWKDMTPEDFERAQ</sequence>
<keyword evidence="2" id="KW-1185">Reference proteome</keyword>
<organism evidence="1 2">
    <name type="scientific">Paenibacillus endophyticus</name>
    <dbReference type="NCBI Taxonomy" id="1294268"/>
    <lineage>
        <taxon>Bacteria</taxon>
        <taxon>Bacillati</taxon>
        <taxon>Bacillota</taxon>
        <taxon>Bacilli</taxon>
        <taxon>Bacillales</taxon>
        <taxon>Paenibacillaceae</taxon>
        <taxon>Paenibacillus</taxon>
    </lineage>
</organism>
<evidence type="ECO:0000313" key="1">
    <source>
        <dbReference type="EMBL" id="MBB3152165.1"/>
    </source>
</evidence>
<gene>
    <name evidence="1" type="ORF">FHS16_002211</name>
</gene>
<dbReference type="Proteomes" id="UP000518605">
    <property type="component" value="Unassembled WGS sequence"/>
</dbReference>
<accession>A0A7W5C6Q9</accession>